<sequence length="38" mass="4198">MHHAGSIEDVDLFNSVTRQWIETGTAAPGLRPCKKVEC</sequence>
<gene>
    <name evidence="1" type="ORF">Rhow_005667</name>
</gene>
<organism evidence="1 2">
    <name type="scientific">Rhodococcus wratislaviensis</name>
    <name type="common">Tsukamurella wratislaviensis</name>
    <dbReference type="NCBI Taxonomy" id="44752"/>
    <lineage>
        <taxon>Bacteria</taxon>
        <taxon>Bacillati</taxon>
        <taxon>Actinomycetota</taxon>
        <taxon>Actinomycetes</taxon>
        <taxon>Mycobacteriales</taxon>
        <taxon>Nocardiaceae</taxon>
        <taxon>Rhodococcus</taxon>
    </lineage>
</organism>
<reference evidence="1 2" key="1">
    <citation type="submission" date="2018-11" db="EMBL/GenBank/DDBJ databases">
        <title>Microbial catabolism of amino acid.</title>
        <authorList>
            <person name="Hibi M."/>
            <person name="Ogawa J."/>
        </authorList>
    </citation>
    <scope>NUCLEOTIDE SEQUENCE [LARGE SCALE GENOMIC DNA]</scope>
    <source>
        <strain evidence="1 2">C31-06</strain>
    </source>
</reference>
<dbReference type="Proteomes" id="UP000287519">
    <property type="component" value="Unassembled WGS sequence"/>
</dbReference>
<name>A0A402CEH4_RHOWR</name>
<comment type="caution">
    <text evidence="1">The sequence shown here is derived from an EMBL/GenBank/DDBJ whole genome shotgun (WGS) entry which is preliminary data.</text>
</comment>
<keyword evidence="2" id="KW-1185">Reference proteome</keyword>
<accession>A0A402CEH4</accession>
<proteinExistence type="predicted"/>
<dbReference type="AlphaFoldDB" id="A0A402CEH4"/>
<protein>
    <submittedName>
        <fullName evidence="1">Uncharacterized protein</fullName>
    </submittedName>
</protein>
<dbReference type="EMBL" id="BHYM01000049">
    <property type="protein sequence ID" value="GCE42008.1"/>
    <property type="molecule type" value="Genomic_DNA"/>
</dbReference>
<evidence type="ECO:0000313" key="1">
    <source>
        <dbReference type="EMBL" id="GCE42008.1"/>
    </source>
</evidence>
<evidence type="ECO:0000313" key="2">
    <source>
        <dbReference type="Proteomes" id="UP000287519"/>
    </source>
</evidence>